<evidence type="ECO:0000313" key="5">
    <source>
        <dbReference type="Proteomes" id="UP000078284"/>
    </source>
</evidence>
<dbReference type="PANTHER" id="PTHR31681">
    <property type="entry name" value="C2H2-LIKE ZINC FINGER PROTEIN"/>
    <property type="match status" value="1"/>
</dbReference>
<dbReference type="AlphaFoldDB" id="A0A178WJ68"/>
<name>A0A178WJ68_ARATH</name>
<dbReference type="Proteomes" id="UP000078284">
    <property type="component" value="Chromosome 1"/>
</dbReference>
<proteinExistence type="predicted"/>
<gene>
    <name evidence="2" type="ordered locus">At1g05540</name>
    <name evidence="3" type="ordered locus">AXX17_At1g04980</name>
    <name evidence="4" type="ORF">AN1_LOCUS603</name>
</gene>
<dbReference type="Proteomes" id="UP000426265">
    <property type="component" value="Unassembled WGS sequence"/>
</dbReference>
<reference evidence="3" key="2">
    <citation type="submission" date="2016-03" db="EMBL/GenBank/DDBJ databases">
        <title>Full-length assembly of Arabidopsis thaliana Ler reveals the complement of translocations and inversions.</title>
        <authorList>
            <person name="Zapata L."/>
            <person name="Schneeberger K."/>
            <person name="Ossowski S."/>
        </authorList>
    </citation>
    <scope>NUCLEOTIDE SEQUENCE [LARGE SCALE GENOMIC DNA]</scope>
    <source>
        <tissue evidence="3">Leaf</tissue>
    </source>
</reference>
<dbReference type="OMA" id="YSKREQR"/>
<protein>
    <recommendedName>
        <fullName evidence="1">KIB1-4 beta-propeller domain-containing protein</fullName>
    </recommendedName>
</protein>
<dbReference type="Araport" id="AT1G05540"/>
<dbReference type="EMBL" id="CACRSJ010000104">
    <property type="protein sequence ID" value="VYS45098.1"/>
    <property type="molecule type" value="Genomic_DNA"/>
</dbReference>
<accession>A0A178WJ68</accession>
<dbReference type="GeneID" id="837056"/>
<dbReference type="PANTHER" id="PTHR31681:SF53">
    <property type="entry name" value="T25N20.19"/>
    <property type="match status" value="1"/>
</dbReference>
<dbReference type="EMBL" id="LUHQ01000001">
    <property type="protein sequence ID" value="OAP18419.1"/>
    <property type="molecule type" value="Genomic_DNA"/>
</dbReference>
<sequence length="367" mass="41795">MSQLLFRLSKLSSRNNELIHKSVRLFSTSPYLTLGSVVEDLPEEDGSYIGDILLFDPAKEELVTVRDKTIPEKLVNSRVVGASHGWTFFSDRCNHNSVCISDLFTPMASKSNTKIIPLPLLTTMIYGQTEAVWNVAMSSSSPHQDNEEEDCVVAINFLGSQLSVCRPGRDHGWTNKQIPFICSENSNLMYSKRDQRFYLPAPGGNYLCSWDLHFDNDPKFNELVFLNLPELPQSEWELLNSCFKEDHWVESPSGQSFLVKWYSHIPSQRYKDPILMVLREDEETEEGTRNMCYTEDIGDLCIFLSKSDPFCVVASSCPGLKPNSIYLMGRCFAVYDLTTRTARHFKAPKGGPERVPFLPYWLPPFSI</sequence>
<feature type="domain" description="KIB1-4 beta-propeller" evidence="1">
    <location>
        <begin position="67"/>
        <end position="328"/>
    </location>
</feature>
<evidence type="ECO:0000259" key="1">
    <source>
        <dbReference type="Pfam" id="PF03478"/>
    </source>
</evidence>
<evidence type="ECO:0000313" key="4">
    <source>
        <dbReference type="EMBL" id="VYS45098.1"/>
    </source>
</evidence>
<dbReference type="ExpressionAtlas" id="A0A178WJ68">
    <property type="expression patterns" value="baseline and differential"/>
</dbReference>
<dbReference type="InterPro" id="IPR005174">
    <property type="entry name" value="KIB1-4_b-propeller"/>
</dbReference>
<evidence type="ECO:0000313" key="2">
    <source>
        <dbReference type="Araport" id="AT1G05540"/>
    </source>
</evidence>
<evidence type="ECO:0000313" key="3">
    <source>
        <dbReference type="EMBL" id="OAP18419.1"/>
    </source>
</evidence>
<reference evidence="5" key="1">
    <citation type="journal article" date="2016" name="Proc. Natl. Acad. Sci. U.S.A.">
        <title>Chromosome-level assembly of Arabidopsis thaliana Ler reveals the extent of translocation and inversion polymorphisms.</title>
        <authorList>
            <person name="Zapata L."/>
            <person name="Ding J."/>
            <person name="Willing E.M."/>
            <person name="Hartwig B."/>
            <person name="Bezdan D."/>
            <person name="Jiao W.B."/>
            <person name="Patel V."/>
            <person name="Velikkakam James G."/>
            <person name="Koornneef M."/>
            <person name="Ossowski S."/>
            <person name="Schneeberger K."/>
        </authorList>
    </citation>
    <scope>NUCLEOTIDE SEQUENCE [LARGE SCALE GENOMIC DNA]</scope>
    <source>
        <strain evidence="5">cv. Landsberg erecta</strain>
    </source>
</reference>
<dbReference type="Pfam" id="PF03478">
    <property type="entry name" value="Beta-prop_KIB1-4"/>
    <property type="match status" value="1"/>
</dbReference>
<reference evidence="4 6" key="3">
    <citation type="submission" date="2019-11" db="EMBL/GenBank/DDBJ databases">
        <authorList>
            <person name="Jiao W.-B."/>
            <person name="Schneeberger K."/>
        </authorList>
    </citation>
    <scope>NUCLEOTIDE SEQUENCE [LARGE SCALE GENOMIC DNA]</scope>
    <source>
        <strain evidence="6">cv. An-1</strain>
    </source>
</reference>
<organism evidence="3 5">
    <name type="scientific">Arabidopsis thaliana</name>
    <name type="common">Mouse-ear cress</name>
    <dbReference type="NCBI Taxonomy" id="3702"/>
    <lineage>
        <taxon>Eukaryota</taxon>
        <taxon>Viridiplantae</taxon>
        <taxon>Streptophyta</taxon>
        <taxon>Embryophyta</taxon>
        <taxon>Tracheophyta</taxon>
        <taxon>Spermatophyta</taxon>
        <taxon>Magnoliopsida</taxon>
        <taxon>eudicotyledons</taxon>
        <taxon>Gunneridae</taxon>
        <taxon>Pentapetalae</taxon>
        <taxon>rosids</taxon>
        <taxon>malvids</taxon>
        <taxon>Brassicales</taxon>
        <taxon>Brassicaceae</taxon>
        <taxon>Camelineae</taxon>
        <taxon>Arabidopsis</taxon>
    </lineage>
</organism>
<evidence type="ECO:0000313" key="6">
    <source>
        <dbReference type="Proteomes" id="UP000426265"/>
    </source>
</evidence>